<dbReference type="OrthoDB" id="5148183at2759"/>
<name>A0A9N9VV63_9HYPO</name>
<dbReference type="EMBL" id="CABFNQ020000741">
    <property type="protein sequence ID" value="CAH0031309.1"/>
    <property type="molecule type" value="Genomic_DNA"/>
</dbReference>
<evidence type="ECO:0000313" key="3">
    <source>
        <dbReference type="Proteomes" id="UP000696573"/>
    </source>
</evidence>
<keyword evidence="3" id="KW-1185">Reference proteome</keyword>
<organism evidence="2 3">
    <name type="scientific">Clonostachys rhizophaga</name>
    <dbReference type="NCBI Taxonomy" id="160324"/>
    <lineage>
        <taxon>Eukaryota</taxon>
        <taxon>Fungi</taxon>
        <taxon>Dikarya</taxon>
        <taxon>Ascomycota</taxon>
        <taxon>Pezizomycotina</taxon>
        <taxon>Sordariomycetes</taxon>
        <taxon>Hypocreomycetidae</taxon>
        <taxon>Hypocreales</taxon>
        <taxon>Bionectriaceae</taxon>
        <taxon>Clonostachys</taxon>
    </lineage>
</organism>
<comment type="caution">
    <text evidence="2">The sequence shown here is derived from an EMBL/GenBank/DDBJ whole genome shotgun (WGS) entry which is preliminary data.</text>
</comment>
<protein>
    <submittedName>
        <fullName evidence="2">Uncharacterized protein</fullName>
    </submittedName>
</protein>
<sequence>MGIFSSKSARSLSPTELASKSDDEPPFVPNTNERNGSTGSKTNDGKSGFLISRAVVDSGSVMSGSGPKSIEDRTRDGNSSAIGHNSCPTNRRFGSHFHRRRSSVCNVPHSSREAADDYFSTKHHTGSGISWSDKAYNKITPDQKKDKK</sequence>
<evidence type="ECO:0000313" key="2">
    <source>
        <dbReference type="EMBL" id="CAH0031309.1"/>
    </source>
</evidence>
<feature type="region of interest" description="Disordered" evidence="1">
    <location>
        <begin position="1"/>
        <end position="95"/>
    </location>
</feature>
<feature type="compositionally biased region" description="Low complexity" evidence="1">
    <location>
        <begin position="55"/>
        <end position="66"/>
    </location>
</feature>
<feature type="compositionally biased region" description="Polar residues" evidence="1">
    <location>
        <begin position="77"/>
        <end position="89"/>
    </location>
</feature>
<proteinExistence type="predicted"/>
<dbReference type="AlphaFoldDB" id="A0A9N9VV63"/>
<accession>A0A9N9VV63</accession>
<reference evidence="2" key="1">
    <citation type="submission" date="2021-10" db="EMBL/GenBank/DDBJ databases">
        <authorList>
            <person name="Piombo E."/>
        </authorList>
    </citation>
    <scope>NUCLEOTIDE SEQUENCE</scope>
</reference>
<feature type="compositionally biased region" description="Polar residues" evidence="1">
    <location>
        <begin position="29"/>
        <end position="42"/>
    </location>
</feature>
<dbReference type="Proteomes" id="UP000696573">
    <property type="component" value="Unassembled WGS sequence"/>
</dbReference>
<feature type="region of interest" description="Disordered" evidence="1">
    <location>
        <begin position="114"/>
        <end position="148"/>
    </location>
</feature>
<feature type="compositionally biased region" description="Polar residues" evidence="1">
    <location>
        <begin position="1"/>
        <end position="18"/>
    </location>
</feature>
<evidence type="ECO:0000256" key="1">
    <source>
        <dbReference type="SAM" id="MobiDB-lite"/>
    </source>
</evidence>
<gene>
    <name evidence="2" type="ORF">CRHIZ90672A_00009807</name>
</gene>